<evidence type="ECO:0000259" key="10">
    <source>
        <dbReference type="Pfam" id="PF20628"/>
    </source>
</evidence>
<organism evidence="12 13">
    <name type="scientific">Ephemerocybe angulata</name>
    <dbReference type="NCBI Taxonomy" id="980116"/>
    <lineage>
        <taxon>Eukaryota</taxon>
        <taxon>Fungi</taxon>
        <taxon>Dikarya</taxon>
        <taxon>Basidiomycota</taxon>
        <taxon>Agaricomycotina</taxon>
        <taxon>Agaricomycetes</taxon>
        <taxon>Agaricomycetidae</taxon>
        <taxon>Agaricales</taxon>
        <taxon>Agaricineae</taxon>
        <taxon>Psathyrellaceae</taxon>
        <taxon>Ephemerocybe</taxon>
    </lineage>
</organism>
<protein>
    <recommendedName>
        <fullName evidence="14">Dyp-type peroxidase</fullName>
    </recommendedName>
</protein>
<evidence type="ECO:0000256" key="3">
    <source>
        <dbReference type="ARBA" id="ARBA00022617"/>
    </source>
</evidence>
<feature type="domain" description="Dyp-type peroxidase C-terminal" evidence="10">
    <location>
        <begin position="247"/>
        <end position="415"/>
    </location>
</feature>
<accession>A0A8H5BBH1</accession>
<evidence type="ECO:0008006" key="14">
    <source>
        <dbReference type="Google" id="ProtNLM"/>
    </source>
</evidence>
<dbReference type="PROSITE" id="PS51404">
    <property type="entry name" value="DYP_PEROXIDASE"/>
    <property type="match status" value="1"/>
</dbReference>
<dbReference type="NCBIfam" id="TIGR01413">
    <property type="entry name" value="Dyp_perox_fam"/>
    <property type="match status" value="1"/>
</dbReference>
<dbReference type="Pfam" id="PF20628">
    <property type="entry name" value="Dyp_perox_C"/>
    <property type="match status" value="1"/>
</dbReference>
<evidence type="ECO:0000256" key="4">
    <source>
        <dbReference type="ARBA" id="ARBA00022723"/>
    </source>
</evidence>
<evidence type="ECO:0000256" key="7">
    <source>
        <dbReference type="ARBA" id="ARBA00023004"/>
    </source>
</evidence>
<evidence type="ECO:0000256" key="1">
    <source>
        <dbReference type="ARBA" id="ARBA00001970"/>
    </source>
</evidence>
<keyword evidence="2" id="KW-0575">Peroxidase</keyword>
<dbReference type="SUPFAM" id="SSF54909">
    <property type="entry name" value="Dimeric alpha+beta barrel"/>
    <property type="match status" value="1"/>
</dbReference>
<evidence type="ECO:0000256" key="8">
    <source>
        <dbReference type="ARBA" id="ARBA00025737"/>
    </source>
</evidence>
<dbReference type="InterPro" id="IPR006314">
    <property type="entry name" value="Dyp_peroxidase"/>
</dbReference>
<dbReference type="GO" id="GO:0046872">
    <property type="term" value="F:metal ion binding"/>
    <property type="evidence" value="ECO:0007669"/>
    <property type="project" value="UniProtKB-KW"/>
</dbReference>
<dbReference type="GO" id="GO:0005829">
    <property type="term" value="C:cytosol"/>
    <property type="evidence" value="ECO:0007669"/>
    <property type="project" value="TreeGrafter"/>
</dbReference>
<evidence type="ECO:0000256" key="2">
    <source>
        <dbReference type="ARBA" id="ARBA00022559"/>
    </source>
</evidence>
<evidence type="ECO:0000256" key="5">
    <source>
        <dbReference type="ARBA" id="ARBA00022729"/>
    </source>
</evidence>
<comment type="cofactor">
    <cofactor evidence="1">
        <name>heme b</name>
        <dbReference type="ChEBI" id="CHEBI:60344"/>
    </cofactor>
</comment>
<dbReference type="Proteomes" id="UP000541558">
    <property type="component" value="Unassembled WGS sequence"/>
</dbReference>
<evidence type="ECO:0000256" key="6">
    <source>
        <dbReference type="ARBA" id="ARBA00023002"/>
    </source>
</evidence>
<keyword evidence="6" id="KW-0560">Oxidoreductase</keyword>
<dbReference type="EMBL" id="JAACJK010000171">
    <property type="protein sequence ID" value="KAF5320162.1"/>
    <property type="molecule type" value="Genomic_DNA"/>
</dbReference>
<dbReference type="PANTHER" id="PTHR30521">
    <property type="entry name" value="DEFERROCHELATASE/PEROXIDASE"/>
    <property type="match status" value="1"/>
</dbReference>
<evidence type="ECO:0000259" key="11">
    <source>
        <dbReference type="Pfam" id="PF21105"/>
    </source>
</evidence>
<keyword evidence="13" id="KW-1185">Reference proteome</keyword>
<gene>
    <name evidence="12" type="ORF">D9611_010355</name>
</gene>
<keyword evidence="5" id="KW-0732">Signal</keyword>
<name>A0A8H5BBH1_9AGAR</name>
<reference evidence="12 13" key="1">
    <citation type="journal article" date="2020" name="ISME J.">
        <title>Uncovering the hidden diversity of litter-decomposition mechanisms in mushroom-forming fungi.</title>
        <authorList>
            <person name="Floudas D."/>
            <person name="Bentzer J."/>
            <person name="Ahren D."/>
            <person name="Johansson T."/>
            <person name="Persson P."/>
            <person name="Tunlid A."/>
        </authorList>
    </citation>
    <scope>NUCLEOTIDE SEQUENCE [LARGE SCALE GENOMIC DNA]</scope>
    <source>
        <strain evidence="12 13">CBS 175.51</strain>
    </source>
</reference>
<comment type="caution">
    <text evidence="12">The sequence shown here is derived from an EMBL/GenBank/DDBJ whole genome shotgun (WGS) entry which is preliminary data.</text>
</comment>
<dbReference type="OrthoDB" id="3207336at2759"/>
<dbReference type="PANTHER" id="PTHR30521:SF4">
    <property type="entry name" value="DEFERROCHELATASE"/>
    <property type="match status" value="1"/>
</dbReference>
<keyword evidence="7" id="KW-0408">Iron</keyword>
<dbReference type="InterPro" id="IPR011008">
    <property type="entry name" value="Dimeric_a/b-barrel"/>
</dbReference>
<dbReference type="InterPro" id="IPR049509">
    <property type="entry name" value="DyP_N"/>
</dbReference>
<dbReference type="GO" id="GO:0004601">
    <property type="term" value="F:peroxidase activity"/>
    <property type="evidence" value="ECO:0007669"/>
    <property type="project" value="UniProtKB-KW"/>
</dbReference>
<proteinExistence type="inferred from homology"/>
<sequence>MSDQQPLPPTPAPALDLKNIQGDILSGLPKKTETFYFFEITDVTGFRTNLRDFVPVIKTVAQTLKDREAIDKHKKESGHGGHKPPTIPLVGVNIAFSHLGFAKLGIDDTKLVDTAFLSGQRQDAQTLGDKGTLDGDKFVPDWDAPFKQDIHGVFVVAGDSHVTVDRKVQLIEQRFKVGTPTASISKIVSIVGDVRPGDQDGHEHFGYLDGVSNPAIIGFDKNPPPGPAPVRPGVLLLGQDGDEDKDGRDPWMADGSFLVFRQLFQNVPEFDEFVNTNRLQLPGLSAKEGADLFGARLVGRWKSGAPIDLTPFFDDPELADDPLRNNNFHFTAERDFQKLCPFAAHIRKTLPRADLEDLGFSIENRRIARRGIQFGPELTRAEKQQKKTLLGRGLLFVSYQSSIVNGFQFIQQSWANNANFPFGEQTPETPGLDPIIGQSGDAPRGLMSGVNPNTPATTVDLKDVWVIPRGGEYFFSPSIKALRETIAL</sequence>
<keyword evidence="3" id="KW-0349">Heme</keyword>
<dbReference type="InterPro" id="IPR048328">
    <property type="entry name" value="Dyp_perox_C"/>
</dbReference>
<evidence type="ECO:0000313" key="12">
    <source>
        <dbReference type="EMBL" id="KAF5320162.1"/>
    </source>
</evidence>
<dbReference type="Pfam" id="PF21105">
    <property type="entry name" value="DyP_N"/>
    <property type="match status" value="1"/>
</dbReference>
<feature type="domain" description="DyP dimeric alpha+beta barrel" evidence="11">
    <location>
        <begin position="19"/>
        <end position="196"/>
    </location>
</feature>
<feature type="region of interest" description="Disordered" evidence="9">
    <location>
        <begin position="423"/>
        <end position="454"/>
    </location>
</feature>
<comment type="similarity">
    <text evidence="8">Belongs to the DyP-type peroxidase family.</text>
</comment>
<evidence type="ECO:0000256" key="9">
    <source>
        <dbReference type="SAM" id="MobiDB-lite"/>
    </source>
</evidence>
<dbReference type="AlphaFoldDB" id="A0A8H5BBH1"/>
<evidence type="ECO:0000313" key="13">
    <source>
        <dbReference type="Proteomes" id="UP000541558"/>
    </source>
</evidence>
<keyword evidence="4" id="KW-0479">Metal-binding</keyword>
<dbReference type="GO" id="GO:0020037">
    <property type="term" value="F:heme binding"/>
    <property type="evidence" value="ECO:0007669"/>
    <property type="project" value="InterPro"/>
</dbReference>